<evidence type="ECO:0000259" key="3">
    <source>
        <dbReference type="PROSITE" id="PS50887"/>
    </source>
</evidence>
<dbReference type="SMART" id="SM00267">
    <property type="entry name" value="GGDEF"/>
    <property type="match status" value="1"/>
</dbReference>
<feature type="domain" description="GGDEF" evidence="3">
    <location>
        <begin position="217"/>
        <end position="351"/>
    </location>
</feature>
<keyword evidence="1" id="KW-0472">Membrane</keyword>
<proteinExistence type="predicted"/>
<dbReference type="CDD" id="cd01949">
    <property type="entry name" value="GGDEF"/>
    <property type="match status" value="1"/>
</dbReference>
<accession>A0ABW0PPD6</accession>
<keyword evidence="1" id="KW-0812">Transmembrane</keyword>
<protein>
    <submittedName>
        <fullName evidence="4">Bifunctional diguanylate cyclase/phosphodiesterase</fullName>
    </submittedName>
</protein>
<dbReference type="Gene3D" id="3.30.70.270">
    <property type="match status" value="1"/>
</dbReference>
<evidence type="ECO:0000313" key="4">
    <source>
        <dbReference type="EMBL" id="MFC5513532.1"/>
    </source>
</evidence>
<dbReference type="InterPro" id="IPR001633">
    <property type="entry name" value="EAL_dom"/>
</dbReference>
<dbReference type="SUPFAM" id="SSF55073">
    <property type="entry name" value="Nucleotide cyclase"/>
    <property type="match status" value="1"/>
</dbReference>
<feature type="transmembrane region" description="Helical" evidence="1">
    <location>
        <begin position="146"/>
        <end position="168"/>
    </location>
</feature>
<sequence length="616" mass="69460">MSQQQTDVRLIKLINTITVCVSIAVGVALPGLYFLTKFNHQHGEVAAFAHIHGSLVTNAINKNPHMWRFEEHKLMALMADFSNTEHGGVTHNKYNSVHSLLNLDRSAILRNDEAVLPWPVLSHEVTLYDATKPVAFYRVEQTMRGMMIETLFVAGFGMLLALLIAIPLRTLPLRALRQSQQRLVHMAHHDILTGLPNRALLDDRLNQAILYARRYERQVTLVFIDLDNFKTINDSLGHDIGDELLKETAERMKQTVRQTDTVVRLGGDEFVIILFDQPEKAESITNTLQKVRDVIAQPLAIGSHTLRVTCSMGLATYPEDGEDVTTLLKNADAAMYQAKALGRNNFQFYTPEMNSKLQERVFLQQGMLDALAKNEFVLLYQPQVHIQTGQIIGVETLIRWQHPELGLIPPLRFIPLAEETGMIVQIGEWVLRTACKQNKAWQALGMPPIKMSVNVSPRQFKEKNWALIVSSALQESGLEAKYLELEITESLIMENVERAIAVMNELQEMGVQLSIDDFGTGYSSLSSLKHFPVARIKIDQSFIRSLPGNDEDQSIAMAVIALGHKLKLKVVAEGVETEQQRAFLYENECDEMQGYHFSKPVPAASIEQMFVKTIRS</sequence>
<evidence type="ECO:0000259" key="2">
    <source>
        <dbReference type="PROSITE" id="PS50883"/>
    </source>
</evidence>
<feature type="transmembrane region" description="Helical" evidence="1">
    <location>
        <begin position="13"/>
        <end position="35"/>
    </location>
</feature>
<dbReference type="InterPro" id="IPR052155">
    <property type="entry name" value="Biofilm_reg_signaling"/>
</dbReference>
<dbReference type="InterPro" id="IPR029787">
    <property type="entry name" value="Nucleotide_cyclase"/>
</dbReference>
<dbReference type="SUPFAM" id="SSF141868">
    <property type="entry name" value="EAL domain-like"/>
    <property type="match status" value="1"/>
</dbReference>
<organism evidence="4 5">
    <name type="scientific">Massilia jejuensis</name>
    <dbReference type="NCBI Taxonomy" id="648894"/>
    <lineage>
        <taxon>Bacteria</taxon>
        <taxon>Pseudomonadati</taxon>
        <taxon>Pseudomonadota</taxon>
        <taxon>Betaproteobacteria</taxon>
        <taxon>Burkholderiales</taxon>
        <taxon>Oxalobacteraceae</taxon>
        <taxon>Telluria group</taxon>
        <taxon>Massilia</taxon>
    </lineage>
</organism>
<dbReference type="InterPro" id="IPR035919">
    <property type="entry name" value="EAL_sf"/>
</dbReference>
<feature type="domain" description="EAL" evidence="2">
    <location>
        <begin position="360"/>
        <end position="614"/>
    </location>
</feature>
<dbReference type="PANTHER" id="PTHR44757">
    <property type="entry name" value="DIGUANYLATE CYCLASE DGCP"/>
    <property type="match status" value="1"/>
</dbReference>
<comment type="caution">
    <text evidence="4">The sequence shown here is derived from an EMBL/GenBank/DDBJ whole genome shotgun (WGS) entry which is preliminary data.</text>
</comment>
<name>A0ABW0PPD6_9BURK</name>
<evidence type="ECO:0000256" key="1">
    <source>
        <dbReference type="SAM" id="Phobius"/>
    </source>
</evidence>
<dbReference type="PROSITE" id="PS50887">
    <property type="entry name" value="GGDEF"/>
    <property type="match status" value="1"/>
</dbReference>
<dbReference type="CDD" id="cd01948">
    <property type="entry name" value="EAL"/>
    <property type="match status" value="1"/>
</dbReference>
<reference evidence="5" key="1">
    <citation type="journal article" date="2019" name="Int. J. Syst. Evol. Microbiol.">
        <title>The Global Catalogue of Microorganisms (GCM) 10K type strain sequencing project: providing services to taxonomists for standard genome sequencing and annotation.</title>
        <authorList>
            <consortium name="The Broad Institute Genomics Platform"/>
            <consortium name="The Broad Institute Genome Sequencing Center for Infectious Disease"/>
            <person name="Wu L."/>
            <person name="Ma J."/>
        </authorList>
    </citation>
    <scope>NUCLEOTIDE SEQUENCE [LARGE SCALE GENOMIC DNA]</scope>
    <source>
        <strain evidence="5">CCUG 38813</strain>
    </source>
</reference>
<evidence type="ECO:0000313" key="5">
    <source>
        <dbReference type="Proteomes" id="UP001596031"/>
    </source>
</evidence>
<keyword evidence="1" id="KW-1133">Transmembrane helix</keyword>
<dbReference type="Gene3D" id="3.20.20.450">
    <property type="entry name" value="EAL domain"/>
    <property type="match status" value="1"/>
</dbReference>
<dbReference type="NCBIfam" id="TIGR00254">
    <property type="entry name" value="GGDEF"/>
    <property type="match status" value="1"/>
</dbReference>
<dbReference type="Pfam" id="PF00563">
    <property type="entry name" value="EAL"/>
    <property type="match status" value="1"/>
</dbReference>
<dbReference type="SMART" id="SM00052">
    <property type="entry name" value="EAL"/>
    <property type="match status" value="1"/>
</dbReference>
<gene>
    <name evidence="4" type="ORF">ACFPOU_20750</name>
</gene>
<dbReference type="Proteomes" id="UP001596031">
    <property type="component" value="Unassembled WGS sequence"/>
</dbReference>
<dbReference type="PANTHER" id="PTHR44757:SF2">
    <property type="entry name" value="BIOFILM ARCHITECTURE MAINTENANCE PROTEIN MBAA"/>
    <property type="match status" value="1"/>
</dbReference>
<dbReference type="InterPro" id="IPR000160">
    <property type="entry name" value="GGDEF_dom"/>
</dbReference>
<dbReference type="PROSITE" id="PS50883">
    <property type="entry name" value="EAL"/>
    <property type="match status" value="1"/>
</dbReference>
<dbReference type="RefSeq" id="WP_379725873.1">
    <property type="nucleotide sequence ID" value="NZ_JBHSMS010000072.1"/>
</dbReference>
<dbReference type="InterPro" id="IPR043128">
    <property type="entry name" value="Rev_trsase/Diguanyl_cyclase"/>
</dbReference>
<dbReference type="Pfam" id="PF00990">
    <property type="entry name" value="GGDEF"/>
    <property type="match status" value="1"/>
</dbReference>
<dbReference type="EMBL" id="JBHSMS010000072">
    <property type="protein sequence ID" value="MFC5513532.1"/>
    <property type="molecule type" value="Genomic_DNA"/>
</dbReference>
<keyword evidence="5" id="KW-1185">Reference proteome</keyword>